<keyword evidence="3" id="KW-0560">Oxidoreductase</keyword>
<dbReference type="InterPro" id="IPR023210">
    <property type="entry name" value="NADP_OxRdtase_dom"/>
</dbReference>
<dbReference type="Proteomes" id="UP001497453">
    <property type="component" value="Chromosome 11"/>
</dbReference>
<reference evidence="6" key="1">
    <citation type="submission" date="2024-04" db="EMBL/GenBank/DDBJ databases">
        <authorList>
            <person name="Shaw F."/>
            <person name="Minotto A."/>
        </authorList>
    </citation>
    <scope>NUCLEOTIDE SEQUENCE [LARGE SCALE GENOMIC DNA]</scope>
</reference>
<keyword evidence="6" id="KW-1185">Reference proteome</keyword>
<dbReference type="EMBL" id="OZ037954">
    <property type="protein sequence ID" value="CAL1699070.1"/>
    <property type="molecule type" value="Genomic_DNA"/>
</dbReference>
<protein>
    <recommendedName>
        <fullName evidence="4">NADP-dependent oxidoreductase domain-containing protein</fullName>
    </recommendedName>
</protein>
<evidence type="ECO:0000256" key="3">
    <source>
        <dbReference type="ARBA" id="ARBA00023002"/>
    </source>
</evidence>
<dbReference type="Pfam" id="PF00248">
    <property type="entry name" value="Aldo_ket_red"/>
    <property type="match status" value="1"/>
</dbReference>
<dbReference type="InterPro" id="IPR036812">
    <property type="entry name" value="NAD(P)_OxRdtase_dom_sf"/>
</dbReference>
<dbReference type="Gene3D" id="3.20.20.100">
    <property type="entry name" value="NADP-dependent oxidoreductase domain"/>
    <property type="match status" value="1"/>
</dbReference>
<evidence type="ECO:0000313" key="5">
    <source>
        <dbReference type="EMBL" id="CAL1699070.1"/>
    </source>
</evidence>
<dbReference type="SUPFAM" id="SSF51430">
    <property type="entry name" value="NAD(P)-linked oxidoreductase"/>
    <property type="match status" value="1"/>
</dbReference>
<dbReference type="PANTHER" id="PTHR43827:SF3">
    <property type="entry name" value="NADP-DEPENDENT OXIDOREDUCTASE DOMAIN-CONTAINING PROTEIN"/>
    <property type="match status" value="1"/>
</dbReference>
<dbReference type="PANTHER" id="PTHR43827">
    <property type="entry name" value="2,5-DIKETO-D-GLUCONIC ACID REDUCTASE"/>
    <property type="match status" value="1"/>
</dbReference>
<dbReference type="PRINTS" id="PR00069">
    <property type="entry name" value="ALDKETRDTASE"/>
</dbReference>
<keyword evidence="2" id="KW-0521">NADP</keyword>
<dbReference type="PIRSF" id="PIRSF000097">
    <property type="entry name" value="AKR"/>
    <property type="match status" value="1"/>
</dbReference>
<sequence>MVASKFVKLNTGALIPTLGLGTWQSQPGEVERAVEFALRNGYRHIDTATAYANEKEVGIGIKASEVPREEVFLVTKLDNPDHKNPEAALEYSLKALDTPYLDLWLMHWPAPMTKDGKADKSINWLDTWKAMEKIYKEHPDKVKAIGVSNVSIEFFEKLLPEATVIPAVNQVELHPSCVQDDLVQYCVSRGIVVTAYSPLGSTKSPLLSHPVIDKIARKHGVAPANILLSLQANRPGVTVLSKSVKPERIIANSKIIDLSDDEVKELKDIEKTLSFRACPPEWTGWGSLGFPGH</sequence>
<comment type="similarity">
    <text evidence="1">Belongs to the aldo/keto reductase family.</text>
</comment>
<gene>
    <name evidence="5" type="ORF">GFSPODELE1_LOCUS2483</name>
</gene>
<dbReference type="InterPro" id="IPR018170">
    <property type="entry name" value="Aldo/ket_reductase_CS"/>
</dbReference>
<evidence type="ECO:0000313" key="6">
    <source>
        <dbReference type="Proteomes" id="UP001497453"/>
    </source>
</evidence>
<evidence type="ECO:0000256" key="2">
    <source>
        <dbReference type="ARBA" id="ARBA00022857"/>
    </source>
</evidence>
<proteinExistence type="inferred from homology"/>
<feature type="domain" description="NADP-dependent oxidoreductase" evidence="4">
    <location>
        <begin position="18"/>
        <end position="270"/>
    </location>
</feature>
<evidence type="ECO:0000259" key="4">
    <source>
        <dbReference type="Pfam" id="PF00248"/>
    </source>
</evidence>
<name>A0ABP1CTR4_9APHY</name>
<evidence type="ECO:0000256" key="1">
    <source>
        <dbReference type="ARBA" id="ARBA00007905"/>
    </source>
</evidence>
<dbReference type="PROSITE" id="PS00798">
    <property type="entry name" value="ALDOKETO_REDUCTASE_1"/>
    <property type="match status" value="1"/>
</dbReference>
<organism evidence="5 6">
    <name type="scientific">Somion occarium</name>
    <dbReference type="NCBI Taxonomy" id="3059160"/>
    <lineage>
        <taxon>Eukaryota</taxon>
        <taxon>Fungi</taxon>
        <taxon>Dikarya</taxon>
        <taxon>Basidiomycota</taxon>
        <taxon>Agaricomycotina</taxon>
        <taxon>Agaricomycetes</taxon>
        <taxon>Polyporales</taxon>
        <taxon>Cerrenaceae</taxon>
        <taxon>Somion</taxon>
    </lineage>
</organism>
<accession>A0ABP1CTR4</accession>
<dbReference type="InterPro" id="IPR020471">
    <property type="entry name" value="AKR"/>
</dbReference>